<accession>A0A1H8I8C1</accession>
<reference evidence="2 4" key="3">
    <citation type="submission" date="2016-10" db="EMBL/GenBank/DDBJ databases">
        <authorList>
            <person name="Varghese N."/>
            <person name="Submissions S."/>
        </authorList>
    </citation>
    <scope>NUCLEOTIDE SEQUENCE [LARGE SCALE GENOMIC DNA]</scope>
    <source>
        <strain evidence="2 4">CGMCC 1.7071</strain>
    </source>
</reference>
<dbReference type="AlphaFoldDB" id="A0A1H8I8C1"/>
<dbReference type="Proteomes" id="UP000198939">
    <property type="component" value="Unassembled WGS sequence"/>
</dbReference>
<dbReference type="OrthoDB" id="8281590at2"/>
<evidence type="ECO:0000313" key="1">
    <source>
        <dbReference type="EMBL" id="SEH69464.1"/>
    </source>
</evidence>
<evidence type="ECO:0000313" key="3">
    <source>
        <dbReference type="Proteomes" id="UP000183063"/>
    </source>
</evidence>
<dbReference type="Proteomes" id="UP000183063">
    <property type="component" value="Unassembled WGS sequence"/>
</dbReference>
<dbReference type="EMBL" id="FNXB01000008">
    <property type="protein sequence ID" value="SEH69464.1"/>
    <property type="molecule type" value="Genomic_DNA"/>
</dbReference>
<organism evidence="1 3">
    <name type="scientific">Rhizobium tibeticum</name>
    <dbReference type="NCBI Taxonomy" id="501024"/>
    <lineage>
        <taxon>Bacteria</taxon>
        <taxon>Pseudomonadati</taxon>
        <taxon>Pseudomonadota</taxon>
        <taxon>Alphaproteobacteria</taxon>
        <taxon>Hyphomicrobiales</taxon>
        <taxon>Rhizobiaceae</taxon>
        <taxon>Rhizobium/Agrobacterium group</taxon>
        <taxon>Rhizobium</taxon>
    </lineage>
</organism>
<gene>
    <name evidence="1" type="ORF">RTCCBAU85039_1821</name>
    <name evidence="2" type="ORF">SAMN05216228_100631</name>
</gene>
<dbReference type="EMBL" id="FOCV01000006">
    <property type="protein sequence ID" value="SEN64286.1"/>
    <property type="molecule type" value="Genomic_DNA"/>
</dbReference>
<protein>
    <submittedName>
        <fullName evidence="1">Uncharacterized protein</fullName>
    </submittedName>
</protein>
<evidence type="ECO:0000313" key="2">
    <source>
        <dbReference type="EMBL" id="SEN64286.1"/>
    </source>
</evidence>
<proteinExistence type="predicted"/>
<keyword evidence="4" id="KW-1185">Reference proteome</keyword>
<sequence length="93" mass="10088">MQEPGKTLDEMTLRERSDIMSLVAEALEETAGQAREIGDITYAANSTCLAKTIRGLVSDLSPLELKAATILLEHGISLVASFEDRARSESTLH</sequence>
<name>A0A1H8I8C1_9HYPH</name>
<dbReference type="RefSeq" id="WP_072373480.1">
    <property type="nucleotide sequence ID" value="NZ_FNXB01000008.1"/>
</dbReference>
<reference evidence="1" key="1">
    <citation type="submission" date="2016-10" db="EMBL/GenBank/DDBJ databases">
        <authorList>
            <person name="de Groot N.N."/>
        </authorList>
    </citation>
    <scope>NUCLEOTIDE SEQUENCE [LARGE SCALE GENOMIC DNA]</scope>
    <source>
        <strain evidence="1">CCBAU85039</strain>
    </source>
</reference>
<dbReference type="STRING" id="501024.RTCCBAU85039_1821"/>
<evidence type="ECO:0000313" key="4">
    <source>
        <dbReference type="Proteomes" id="UP000198939"/>
    </source>
</evidence>
<reference evidence="3" key="2">
    <citation type="submission" date="2016-10" db="EMBL/GenBank/DDBJ databases">
        <authorList>
            <person name="Wibberg D."/>
        </authorList>
    </citation>
    <scope>NUCLEOTIDE SEQUENCE [LARGE SCALE GENOMIC DNA]</scope>
</reference>